<accession>A0ABV8QRA9</accession>
<name>A0ABV8QRA9_9BACT</name>
<dbReference type="EMBL" id="JBHSCZ010000002">
    <property type="protein sequence ID" value="MFC4262785.1"/>
    <property type="molecule type" value="Genomic_DNA"/>
</dbReference>
<keyword evidence="3" id="KW-1185">Reference proteome</keyword>
<organism evidence="2 3">
    <name type="scientific">Ferruginibacter yonginensis</name>
    <dbReference type="NCBI Taxonomy" id="1310416"/>
    <lineage>
        <taxon>Bacteria</taxon>
        <taxon>Pseudomonadati</taxon>
        <taxon>Bacteroidota</taxon>
        <taxon>Chitinophagia</taxon>
        <taxon>Chitinophagales</taxon>
        <taxon>Chitinophagaceae</taxon>
        <taxon>Ferruginibacter</taxon>
    </lineage>
</organism>
<comment type="caution">
    <text evidence="2">The sequence shown here is derived from an EMBL/GenBank/DDBJ whole genome shotgun (WGS) entry which is preliminary data.</text>
</comment>
<sequence length="432" mass="48967">MKKILSISFCMFLVYATCAQTNLVNSFDAFKSQKLYKLDFMGLTNDVSIDYSKSNQPNSTNTIDFRCFKPTNPGNEVSCNGLLIDATTAFESDVNFRYETENGVDVSYLQNANNKVCMVYKNNIVFASLPTVKVNQNNEIIAFKDNLMPPVIITTIAPTGDVKTVAKNMLPELKPILEAIAKKVYPLAIKARADLFAASEKKYSNGINKKINEATNNAIAKWGFQNNALATEAKKQVTDAAQSEQNFIDRFNNNIENNIYGDFRTIITEFYDEDETYEFVRIKRWKSDRGAFADTYTTEVVTTAKPIITKVYVDDDASKQCIGLQIKEEGSANDITGGTIVKSLKKKTNFILHDDDENENPKGGHFMIAFIYKNCIYIRFKDGYDDLKEMTQAYSWYIIKPKKMAKLPYNISMFDLNGILSDYGKRDQQLNK</sequence>
<feature type="signal peptide" evidence="1">
    <location>
        <begin position="1"/>
        <end position="19"/>
    </location>
</feature>
<evidence type="ECO:0000256" key="1">
    <source>
        <dbReference type="SAM" id="SignalP"/>
    </source>
</evidence>
<keyword evidence="1" id="KW-0732">Signal</keyword>
<evidence type="ECO:0000313" key="3">
    <source>
        <dbReference type="Proteomes" id="UP001595907"/>
    </source>
</evidence>
<dbReference type="RefSeq" id="WP_379708571.1">
    <property type="nucleotide sequence ID" value="NZ_JBHSCZ010000002.1"/>
</dbReference>
<protein>
    <submittedName>
        <fullName evidence="2">Uncharacterized protein</fullName>
    </submittedName>
</protein>
<reference evidence="3" key="1">
    <citation type="journal article" date="2019" name="Int. J. Syst. Evol. Microbiol.">
        <title>The Global Catalogue of Microorganisms (GCM) 10K type strain sequencing project: providing services to taxonomists for standard genome sequencing and annotation.</title>
        <authorList>
            <consortium name="The Broad Institute Genomics Platform"/>
            <consortium name="The Broad Institute Genome Sequencing Center for Infectious Disease"/>
            <person name="Wu L."/>
            <person name="Ma J."/>
        </authorList>
    </citation>
    <scope>NUCLEOTIDE SEQUENCE [LARGE SCALE GENOMIC DNA]</scope>
    <source>
        <strain evidence="3">CECT 8289</strain>
    </source>
</reference>
<evidence type="ECO:0000313" key="2">
    <source>
        <dbReference type="EMBL" id="MFC4262785.1"/>
    </source>
</evidence>
<gene>
    <name evidence="2" type="ORF">ACFOWM_07855</name>
</gene>
<dbReference type="Proteomes" id="UP001595907">
    <property type="component" value="Unassembled WGS sequence"/>
</dbReference>
<proteinExistence type="predicted"/>
<feature type="chain" id="PRO_5046438358" evidence="1">
    <location>
        <begin position="20"/>
        <end position="432"/>
    </location>
</feature>